<name>X0W125_9ZZZZ</name>
<accession>X0W125</accession>
<evidence type="ECO:0000313" key="1">
    <source>
        <dbReference type="EMBL" id="GAG06441.1"/>
    </source>
</evidence>
<protein>
    <submittedName>
        <fullName evidence="1">Uncharacterized protein</fullName>
    </submittedName>
</protein>
<reference evidence="1" key="1">
    <citation type="journal article" date="2014" name="Front. Microbiol.">
        <title>High frequency of phylogenetically diverse reductive dehalogenase-homologous genes in deep subseafloor sedimentary metagenomes.</title>
        <authorList>
            <person name="Kawai M."/>
            <person name="Futagami T."/>
            <person name="Toyoda A."/>
            <person name="Takaki Y."/>
            <person name="Nishi S."/>
            <person name="Hori S."/>
            <person name="Arai W."/>
            <person name="Tsubouchi T."/>
            <person name="Morono Y."/>
            <person name="Uchiyama I."/>
            <person name="Ito T."/>
            <person name="Fujiyama A."/>
            <person name="Inagaki F."/>
            <person name="Takami H."/>
        </authorList>
    </citation>
    <scope>NUCLEOTIDE SEQUENCE</scope>
    <source>
        <strain evidence="1">Expedition CK06-06</strain>
    </source>
</reference>
<sequence length="121" mass="14415">MAKESIESQWHSLSDKYKELDVLRAKLDRSMLIQKLWIDSFKHGKCKSYFKGGSITYHDRFREVQFVIENGIGETKTFELKDVPDQLIHRLIMIQIDKANCRSTKHAIENFYKWYCRKGII</sequence>
<proteinExistence type="predicted"/>
<organism evidence="1">
    <name type="scientific">marine sediment metagenome</name>
    <dbReference type="NCBI Taxonomy" id="412755"/>
    <lineage>
        <taxon>unclassified sequences</taxon>
        <taxon>metagenomes</taxon>
        <taxon>ecological metagenomes</taxon>
    </lineage>
</organism>
<gene>
    <name evidence="1" type="ORF">S01H1_36682</name>
</gene>
<dbReference type="EMBL" id="BARS01022998">
    <property type="protein sequence ID" value="GAG06441.1"/>
    <property type="molecule type" value="Genomic_DNA"/>
</dbReference>
<comment type="caution">
    <text evidence="1">The sequence shown here is derived from an EMBL/GenBank/DDBJ whole genome shotgun (WGS) entry which is preliminary data.</text>
</comment>
<dbReference type="AlphaFoldDB" id="X0W125"/>